<evidence type="ECO:0000313" key="1">
    <source>
        <dbReference type="EMBL" id="MBC4018263.1"/>
    </source>
</evidence>
<organism evidence="1 2">
    <name type="scientific">Siccirubricoccus deserti</name>
    <dbReference type="NCBI Taxonomy" id="2013562"/>
    <lineage>
        <taxon>Bacteria</taxon>
        <taxon>Pseudomonadati</taxon>
        <taxon>Pseudomonadota</taxon>
        <taxon>Alphaproteobacteria</taxon>
        <taxon>Acetobacterales</taxon>
        <taxon>Roseomonadaceae</taxon>
        <taxon>Siccirubricoccus</taxon>
    </lineage>
</organism>
<reference evidence="1" key="1">
    <citation type="submission" date="2020-08" db="EMBL/GenBank/DDBJ databases">
        <authorList>
            <person name="Hu Y."/>
            <person name="Nguyen S.V."/>
            <person name="Li F."/>
            <person name="Fanning S."/>
        </authorList>
    </citation>
    <scope>NUCLEOTIDE SEQUENCE</scope>
    <source>
        <strain evidence="1">SYSU D8009</strain>
    </source>
</reference>
<dbReference type="InterPro" id="IPR011856">
    <property type="entry name" value="tRNA_endonuc-like_dom_sf"/>
</dbReference>
<name>A0A9X0R3N5_9PROT</name>
<proteinExistence type="predicted"/>
<accession>A0A9X0R3N5</accession>
<dbReference type="RefSeq" id="WP_186773015.1">
    <property type="nucleotide sequence ID" value="NZ_JACOMF010000047.1"/>
</dbReference>
<protein>
    <recommendedName>
        <fullName evidence="3">PD(D/E)XK endonuclease domain-containing protein</fullName>
    </recommendedName>
</protein>
<dbReference type="EMBL" id="JACOMF010000047">
    <property type="protein sequence ID" value="MBC4018263.1"/>
    <property type="molecule type" value="Genomic_DNA"/>
</dbReference>
<dbReference type="GO" id="GO:0003676">
    <property type="term" value="F:nucleic acid binding"/>
    <property type="evidence" value="ECO:0007669"/>
    <property type="project" value="InterPro"/>
</dbReference>
<evidence type="ECO:0000313" key="2">
    <source>
        <dbReference type="Proteomes" id="UP000600101"/>
    </source>
</evidence>
<evidence type="ECO:0008006" key="3">
    <source>
        <dbReference type="Google" id="ProtNLM"/>
    </source>
</evidence>
<keyword evidence="2" id="KW-1185">Reference proteome</keyword>
<sequence>MTRDAGLLFDCGALPLAVPPPAPQRPGSVRQVSQELELGRAAEHLVCADLLLGGWSAFHTAQGMAYDLAVDVGGRVIRVQVKATLHPRHPQPNMRANPAYFFGIRRAGRGAARVYRHDEFDVYALVALDRRLIGYFAKAELPTQLITLRIPGGRYGLGGKGEREFEGASFGRALAVMHELAKPRDHDVIQTA</sequence>
<dbReference type="AlphaFoldDB" id="A0A9X0R3N5"/>
<gene>
    <name evidence="1" type="ORF">H7965_23505</name>
</gene>
<dbReference type="Gene3D" id="3.40.1350.10">
    <property type="match status" value="1"/>
</dbReference>
<dbReference type="Proteomes" id="UP000600101">
    <property type="component" value="Unassembled WGS sequence"/>
</dbReference>
<comment type="caution">
    <text evidence="1">The sequence shown here is derived from an EMBL/GenBank/DDBJ whole genome shotgun (WGS) entry which is preliminary data.</text>
</comment>